<dbReference type="InterPro" id="IPR051935">
    <property type="entry name" value="HSDL2"/>
</dbReference>
<dbReference type="EMBL" id="JAJVCZ030000001">
    <property type="protein sequence ID" value="KAL0264619.1"/>
    <property type="molecule type" value="Genomic_DNA"/>
</dbReference>
<dbReference type="PROSITE" id="PS00061">
    <property type="entry name" value="ADH_SHORT"/>
    <property type="match status" value="1"/>
</dbReference>
<dbReference type="PRINTS" id="PR00081">
    <property type="entry name" value="GDHRDH"/>
</dbReference>
<dbReference type="Gene3D" id="3.50.4.10">
    <property type="entry name" value="Hepatocyte Growth Factor"/>
    <property type="match status" value="1"/>
</dbReference>
<proteinExistence type="predicted"/>
<organism evidence="2 3">
    <name type="scientific">Diplodia seriata</name>
    <dbReference type="NCBI Taxonomy" id="420778"/>
    <lineage>
        <taxon>Eukaryota</taxon>
        <taxon>Fungi</taxon>
        <taxon>Dikarya</taxon>
        <taxon>Ascomycota</taxon>
        <taxon>Pezizomycotina</taxon>
        <taxon>Dothideomycetes</taxon>
        <taxon>Dothideomycetes incertae sedis</taxon>
        <taxon>Botryosphaeriales</taxon>
        <taxon>Botryosphaeriaceae</taxon>
        <taxon>Diplodia</taxon>
    </lineage>
</organism>
<name>A0ABR3CVP5_9PEZI</name>
<dbReference type="InterPro" id="IPR036291">
    <property type="entry name" value="NAD(P)-bd_dom_sf"/>
</dbReference>
<accession>A0ABR3CVP5</accession>
<dbReference type="InterPro" id="IPR020904">
    <property type="entry name" value="Sc_DH/Rdtase_CS"/>
</dbReference>
<dbReference type="PANTHER" id="PTHR42808:SF4">
    <property type="entry name" value="SHORT CHAIN DEHYDROGENASE"/>
    <property type="match status" value="1"/>
</dbReference>
<sequence>MDGSKRVALVIGASRGMGRQVAIDLATAGYRVVVSAKTTSDASKAYPFPPDPNSPQSTIDTVAREIQEAGGDALAIAADTRDPDAVKKMVDQAVASFGRLDVLIYNSGAIWWASVENTPVKRFKLMQQVNVEGLYSTIQAALPHFRNQGWRGRIVVVSPPIYSRFFRGKTAYAMGKVAMSVLTKGLAMDFAREGKNNMAISSIWVATAIQSAATVGKEDVLSDLRKPTIFSDAVLAMLRAPAADINGCLEIDEDFLRKTGVTDFSKYSLVPGALLRGNIDICRDTKHFDLAFSYFPKRMAFVSAIPAPPSATPSSGAAGTQLTSTTGNTCPNSATNPYILGPRGFHYRLKCSTDQFGGDYRNEGNHADIRECIPICDAEAQCVAVTWEFATGNRADGGRCYFKSVNVQQTSKSTVDVAVCEDCPGIKCPGDEGKYATSYGKQFKLTCDREPYGALSGAIYGVAIVLMTKSRR</sequence>
<evidence type="ECO:0000313" key="2">
    <source>
        <dbReference type="EMBL" id="KAL0264619.1"/>
    </source>
</evidence>
<gene>
    <name evidence="2" type="ORF">SLS55_000569</name>
</gene>
<keyword evidence="1" id="KW-0521">NADP</keyword>
<dbReference type="PANTHER" id="PTHR42808">
    <property type="entry name" value="HYDROXYSTEROID DEHYDROGENASE-LIKE PROTEIN 2"/>
    <property type="match status" value="1"/>
</dbReference>
<dbReference type="Gene3D" id="3.40.50.720">
    <property type="entry name" value="NAD(P)-binding Rossmann-like Domain"/>
    <property type="match status" value="1"/>
</dbReference>
<dbReference type="GeneID" id="92004654"/>
<dbReference type="Pfam" id="PF00106">
    <property type="entry name" value="adh_short"/>
    <property type="match status" value="1"/>
</dbReference>
<dbReference type="Proteomes" id="UP001430584">
    <property type="component" value="Unassembled WGS sequence"/>
</dbReference>
<evidence type="ECO:0008006" key="4">
    <source>
        <dbReference type="Google" id="ProtNLM"/>
    </source>
</evidence>
<dbReference type="SUPFAM" id="SSF51735">
    <property type="entry name" value="NAD(P)-binding Rossmann-fold domains"/>
    <property type="match status" value="1"/>
</dbReference>
<dbReference type="InterPro" id="IPR002347">
    <property type="entry name" value="SDR_fam"/>
</dbReference>
<keyword evidence="3" id="KW-1185">Reference proteome</keyword>
<evidence type="ECO:0000313" key="3">
    <source>
        <dbReference type="Proteomes" id="UP001430584"/>
    </source>
</evidence>
<protein>
    <recommendedName>
        <fullName evidence="4">Short chain dehydrogenase</fullName>
    </recommendedName>
</protein>
<reference evidence="2 3" key="1">
    <citation type="submission" date="2024-02" db="EMBL/GenBank/DDBJ databases">
        <title>De novo assembly and annotation of 12 fungi associated with fruit tree decline syndrome in Ontario, Canada.</title>
        <authorList>
            <person name="Sulman M."/>
            <person name="Ellouze W."/>
            <person name="Ilyukhin E."/>
        </authorList>
    </citation>
    <scope>NUCLEOTIDE SEQUENCE [LARGE SCALE GENOMIC DNA]</scope>
    <source>
        <strain evidence="2 3">FDS-637</strain>
    </source>
</reference>
<comment type="caution">
    <text evidence="2">The sequence shown here is derived from an EMBL/GenBank/DDBJ whole genome shotgun (WGS) entry which is preliminary data.</text>
</comment>
<dbReference type="RefSeq" id="XP_066637359.1">
    <property type="nucleotide sequence ID" value="XM_066772080.1"/>
</dbReference>
<evidence type="ECO:0000256" key="1">
    <source>
        <dbReference type="ARBA" id="ARBA00022857"/>
    </source>
</evidence>